<dbReference type="PANTHER" id="PTHR30543">
    <property type="entry name" value="CHROMATE REDUCTASE"/>
    <property type="match status" value="1"/>
</dbReference>
<keyword evidence="2" id="KW-0288">FMN</keyword>
<accession>A0ABV6BEB0</accession>
<dbReference type="EC" id="1.-.-.-" evidence="4"/>
<evidence type="ECO:0000313" key="4">
    <source>
        <dbReference type="EMBL" id="MFC0048412.1"/>
    </source>
</evidence>
<protein>
    <submittedName>
        <fullName evidence="4">NADPH-dependent FMN reductase</fullName>
        <ecNumber evidence="4">1.-.-.-</ecNumber>
    </submittedName>
</protein>
<proteinExistence type="predicted"/>
<feature type="domain" description="NADPH-dependent FMN reductase-like" evidence="3">
    <location>
        <begin position="5"/>
        <end position="146"/>
    </location>
</feature>
<reference evidence="4 5" key="1">
    <citation type="submission" date="2024-09" db="EMBL/GenBank/DDBJ databases">
        <authorList>
            <person name="Sun Q."/>
            <person name="Mori K."/>
        </authorList>
    </citation>
    <scope>NUCLEOTIDE SEQUENCE [LARGE SCALE GENOMIC DNA]</scope>
    <source>
        <strain evidence="4 5">KCTC 23315</strain>
    </source>
</reference>
<name>A0ABV6BEB0_9GAMM</name>
<evidence type="ECO:0000259" key="3">
    <source>
        <dbReference type="Pfam" id="PF03358"/>
    </source>
</evidence>
<sequence>MTEIRLLGICGSLRKASHNMTLLKTAQQLLPTGVSLEIADLTEVPFFNADFSAKPTAVIALLEAMQQADGFVFACPEYNYSIAPALKNALDWASREPENHLLAGKAAAIMGAGGGMGTSRAQYHLRQVGVYLDLHFVNKPEVFVNAFSGVFAPDGTIQDDKIRATIQAQLVALQALVTRCKK</sequence>
<dbReference type="GO" id="GO:0016491">
    <property type="term" value="F:oxidoreductase activity"/>
    <property type="evidence" value="ECO:0007669"/>
    <property type="project" value="UniProtKB-KW"/>
</dbReference>
<gene>
    <name evidence="4" type="ORF">ACFFJP_08935</name>
</gene>
<dbReference type="Gene3D" id="3.40.50.360">
    <property type="match status" value="1"/>
</dbReference>
<dbReference type="InterPro" id="IPR050712">
    <property type="entry name" value="NAD(P)H-dep_reductase"/>
</dbReference>
<evidence type="ECO:0000313" key="5">
    <source>
        <dbReference type="Proteomes" id="UP001589813"/>
    </source>
</evidence>
<organism evidence="4 5">
    <name type="scientific">Rheinheimera tilapiae</name>
    <dbReference type="NCBI Taxonomy" id="875043"/>
    <lineage>
        <taxon>Bacteria</taxon>
        <taxon>Pseudomonadati</taxon>
        <taxon>Pseudomonadota</taxon>
        <taxon>Gammaproteobacteria</taxon>
        <taxon>Chromatiales</taxon>
        <taxon>Chromatiaceae</taxon>
        <taxon>Rheinheimera</taxon>
    </lineage>
</organism>
<comment type="cofactor">
    <cofactor evidence="1">
        <name>FMN</name>
        <dbReference type="ChEBI" id="CHEBI:58210"/>
    </cofactor>
</comment>
<dbReference type="InterPro" id="IPR005025">
    <property type="entry name" value="FMN_Rdtase-like_dom"/>
</dbReference>
<dbReference type="InterPro" id="IPR029039">
    <property type="entry name" value="Flavoprotein-like_sf"/>
</dbReference>
<evidence type="ECO:0000256" key="1">
    <source>
        <dbReference type="ARBA" id="ARBA00001917"/>
    </source>
</evidence>
<dbReference type="Pfam" id="PF03358">
    <property type="entry name" value="FMN_red"/>
    <property type="match status" value="1"/>
</dbReference>
<comment type="caution">
    <text evidence="4">The sequence shown here is derived from an EMBL/GenBank/DDBJ whole genome shotgun (WGS) entry which is preliminary data.</text>
</comment>
<dbReference type="RefSeq" id="WP_377242582.1">
    <property type="nucleotide sequence ID" value="NZ_JBHLXP010000001.1"/>
</dbReference>
<keyword evidence="5" id="KW-1185">Reference proteome</keyword>
<evidence type="ECO:0000256" key="2">
    <source>
        <dbReference type="ARBA" id="ARBA00022643"/>
    </source>
</evidence>
<dbReference type="Proteomes" id="UP001589813">
    <property type="component" value="Unassembled WGS sequence"/>
</dbReference>
<dbReference type="EMBL" id="JBHLXP010000001">
    <property type="protein sequence ID" value="MFC0048412.1"/>
    <property type="molecule type" value="Genomic_DNA"/>
</dbReference>
<dbReference type="PANTHER" id="PTHR30543:SF21">
    <property type="entry name" value="NAD(P)H-DEPENDENT FMN REDUCTASE LOT6"/>
    <property type="match status" value="1"/>
</dbReference>
<dbReference type="SUPFAM" id="SSF52218">
    <property type="entry name" value="Flavoproteins"/>
    <property type="match status" value="1"/>
</dbReference>
<keyword evidence="2" id="KW-0285">Flavoprotein</keyword>
<keyword evidence="4" id="KW-0560">Oxidoreductase</keyword>